<accession>A0ABW9F6G7</accession>
<name>A0ABW9F6G7_9FIRM</name>
<organism evidence="1 2">
    <name type="scientific">Helcococcus bovis</name>
    <dbReference type="NCBI Taxonomy" id="3153252"/>
    <lineage>
        <taxon>Bacteria</taxon>
        <taxon>Bacillati</taxon>
        <taxon>Bacillota</taxon>
        <taxon>Tissierellia</taxon>
        <taxon>Tissierellales</taxon>
        <taxon>Peptoniphilaceae</taxon>
        <taxon>Helcococcus</taxon>
    </lineage>
</organism>
<dbReference type="EMBL" id="JBFNFH010000006">
    <property type="protein sequence ID" value="MFM1524743.1"/>
    <property type="molecule type" value="Genomic_DNA"/>
</dbReference>
<sequence>MTNEEKQKIRELREKNIGYKRISILLGLNHNTVKSFCQRNNLGGVKVKKDEIGICPYCNKKIKDLGTYKKRRFCSDECKNKWWRMNSDKINKKAYYTITCNHCKEEFKSYGNKNRKYCSHKCYIEDRFGEYDEEGNRRYSY</sequence>
<dbReference type="Proteomes" id="UP001629536">
    <property type="component" value="Unassembled WGS sequence"/>
</dbReference>
<comment type="caution">
    <text evidence="1">The sequence shown here is derived from an EMBL/GenBank/DDBJ whole genome shotgun (WGS) entry which is preliminary data.</text>
</comment>
<evidence type="ECO:0000313" key="1">
    <source>
        <dbReference type="EMBL" id="MFM1524743.1"/>
    </source>
</evidence>
<protein>
    <submittedName>
        <fullName evidence="1">RNA polymerase subunit sigma-70</fullName>
    </submittedName>
</protein>
<gene>
    <name evidence="1" type="ORF">ABGF40_03565</name>
</gene>
<reference evidence="1 2" key="1">
    <citation type="journal article" date="2024" name="Front. Microbiol.">
        <title>Pangenomic and biochemical analyses of Helcococcus ovis reveal widespread tetracycline resistance and a novel bacterial species, Helcococcus bovis.</title>
        <authorList>
            <person name="Cunha F."/>
            <person name="Zhai Y."/>
            <person name="Casaro S."/>
            <person name="Jones K.L."/>
            <person name="Hernandez M."/>
            <person name="Bisinotto R.S."/>
            <person name="Kariyawasam S."/>
            <person name="Brown M.B."/>
            <person name="Phillips A."/>
            <person name="Jeong K.C."/>
            <person name="Galvao K.N."/>
        </authorList>
    </citation>
    <scope>NUCLEOTIDE SEQUENCE [LARGE SCALE GENOMIC DNA]</scope>
    <source>
        <strain evidence="1 2">KG197</strain>
    </source>
</reference>
<keyword evidence="2" id="KW-1185">Reference proteome</keyword>
<evidence type="ECO:0000313" key="2">
    <source>
        <dbReference type="Proteomes" id="UP001629536"/>
    </source>
</evidence>
<dbReference type="Gene3D" id="1.10.10.60">
    <property type="entry name" value="Homeodomain-like"/>
    <property type="match status" value="1"/>
</dbReference>
<dbReference type="RefSeq" id="WP_408126445.1">
    <property type="nucleotide sequence ID" value="NZ_JBFNFH010000006.1"/>
</dbReference>
<proteinExistence type="predicted"/>